<feature type="region of interest" description="Disordered" evidence="1">
    <location>
        <begin position="1"/>
        <end position="20"/>
    </location>
</feature>
<proteinExistence type="predicted"/>
<dbReference type="Proteomes" id="UP001305779">
    <property type="component" value="Unassembled WGS sequence"/>
</dbReference>
<reference evidence="2 3" key="1">
    <citation type="journal article" date="2023" name="G3 (Bethesda)">
        <title>A chromosome-level genome assembly of Zasmidium syzygii isolated from banana leaves.</title>
        <authorList>
            <person name="van Westerhoven A.C."/>
            <person name="Mehrabi R."/>
            <person name="Talebi R."/>
            <person name="Steentjes M.B.F."/>
            <person name="Corcolon B."/>
            <person name="Chong P.A."/>
            <person name="Kema G.H.J."/>
            <person name="Seidl M.F."/>
        </authorList>
    </citation>
    <scope>NUCLEOTIDE SEQUENCE [LARGE SCALE GENOMIC DNA]</scope>
    <source>
        <strain evidence="2 3">P124</strain>
    </source>
</reference>
<dbReference type="EMBL" id="JAXOVC010000013">
    <property type="protein sequence ID" value="KAK4494731.1"/>
    <property type="molecule type" value="Genomic_DNA"/>
</dbReference>
<evidence type="ECO:0008006" key="4">
    <source>
        <dbReference type="Google" id="ProtNLM"/>
    </source>
</evidence>
<comment type="caution">
    <text evidence="2">The sequence shown here is derived from an EMBL/GenBank/DDBJ whole genome shotgun (WGS) entry which is preliminary data.</text>
</comment>
<gene>
    <name evidence="2" type="ORF">PRZ48_014087</name>
</gene>
<protein>
    <recommendedName>
        <fullName evidence="4">F-box domain-containing protein</fullName>
    </recommendedName>
</protein>
<accession>A0ABR0DZX4</accession>
<name>A0ABR0DZX4_ZASCE</name>
<feature type="compositionally biased region" description="Polar residues" evidence="1">
    <location>
        <begin position="1"/>
        <end position="11"/>
    </location>
</feature>
<evidence type="ECO:0000256" key="1">
    <source>
        <dbReference type="SAM" id="MobiDB-lite"/>
    </source>
</evidence>
<evidence type="ECO:0000313" key="2">
    <source>
        <dbReference type="EMBL" id="KAK4494731.1"/>
    </source>
</evidence>
<evidence type="ECO:0000313" key="3">
    <source>
        <dbReference type="Proteomes" id="UP001305779"/>
    </source>
</evidence>
<organism evidence="2 3">
    <name type="scientific">Zasmidium cellare</name>
    <name type="common">Wine cellar mold</name>
    <name type="synonym">Racodium cellare</name>
    <dbReference type="NCBI Taxonomy" id="395010"/>
    <lineage>
        <taxon>Eukaryota</taxon>
        <taxon>Fungi</taxon>
        <taxon>Dikarya</taxon>
        <taxon>Ascomycota</taxon>
        <taxon>Pezizomycotina</taxon>
        <taxon>Dothideomycetes</taxon>
        <taxon>Dothideomycetidae</taxon>
        <taxon>Mycosphaerellales</taxon>
        <taxon>Mycosphaerellaceae</taxon>
        <taxon>Zasmidium</taxon>
    </lineage>
</organism>
<sequence length="209" mass="23030">MASATESNNGKDNAIVWPSATTPADDTSIVNAADSTANTTTPATDKLFNTVELLEAILLGLDFKTLLLSQAVNKTFAGAIASSIKLQRAIHFAPNATTNHLPIISKTITTPEAYRFRLHEFHDGAITFFFDSKLLPTREKPATGSWRKIHARARVETRRLRLSDQTGMTRREIELPGSECTFGAALDALLFPSTALLLRKMFASKRERR</sequence>
<keyword evidence="3" id="KW-1185">Reference proteome</keyword>